<organism evidence="1 3">
    <name type="scientific">Collinsella aerofaciens (strain ATCC 25986 / DSM 3979 / JCM 10188 / KCTC 3647 / NCTC 11838 / VPI 1003)</name>
    <dbReference type="NCBI Taxonomy" id="411903"/>
    <lineage>
        <taxon>Bacteria</taxon>
        <taxon>Bacillati</taxon>
        <taxon>Actinomycetota</taxon>
        <taxon>Coriobacteriia</taxon>
        <taxon>Coriobacteriales</taxon>
        <taxon>Coriobacteriaceae</taxon>
        <taxon>Collinsella</taxon>
    </lineage>
</organism>
<evidence type="ECO:0000313" key="2">
    <source>
        <dbReference type="EMBL" id="QIA33432.1"/>
    </source>
</evidence>
<dbReference type="Pfam" id="PF13365">
    <property type="entry name" value="Trypsin_2"/>
    <property type="match status" value="1"/>
</dbReference>
<dbReference type="Proteomes" id="UP000464211">
    <property type="component" value="Chromosome"/>
</dbReference>
<dbReference type="GeneID" id="92849508"/>
<gene>
    <name evidence="1" type="ORF">COLAER_01650</name>
    <name evidence="2" type="ORF">GXM19_03660</name>
</gene>
<proteinExistence type="predicted"/>
<name>A4EB38_COLAA</name>
<dbReference type="AlphaFoldDB" id="A4EB38"/>
<reference evidence="1 3" key="2">
    <citation type="submission" date="2007-04" db="EMBL/GenBank/DDBJ databases">
        <authorList>
            <person name="Fulton L."/>
            <person name="Clifton S."/>
            <person name="Fulton B."/>
            <person name="Xu J."/>
            <person name="Minx P."/>
            <person name="Mardis E.R."/>
            <person name="Wilson R.K."/>
        </authorList>
    </citation>
    <scope>NUCLEOTIDE SEQUENCE [LARGE SCALE GENOMIC DNA]</scope>
    <source>
        <strain evidence="1">ATCC 25986</strain>
        <strain evidence="3">ATCC 25986 / DSM 3979 / JCM 10188 / KCTC 3647 / NCTC 11838 / VPI 1003</strain>
    </source>
</reference>
<dbReference type="Proteomes" id="UP000002979">
    <property type="component" value="Unassembled WGS sequence"/>
</dbReference>
<dbReference type="RefSeq" id="WP_006235575.1">
    <property type="nucleotide sequence ID" value="NZ_AAVN02000006.1"/>
</dbReference>
<dbReference type="InterPro" id="IPR009003">
    <property type="entry name" value="Peptidase_S1_PA"/>
</dbReference>
<evidence type="ECO:0000313" key="4">
    <source>
        <dbReference type="Proteomes" id="UP000464211"/>
    </source>
</evidence>
<dbReference type="EMBL" id="CP048433">
    <property type="protein sequence ID" value="QIA33432.1"/>
    <property type="molecule type" value="Genomic_DNA"/>
</dbReference>
<reference evidence="2 4" key="3">
    <citation type="submission" date="2020-01" db="EMBL/GenBank/DDBJ databases">
        <title>Complete genome sequence of Collinsella aerofaciens JCM 10188(T).</title>
        <authorList>
            <person name="Tourlousse D.M."/>
            <person name="Sakamoto M."/>
            <person name="Miura T."/>
            <person name="Narita K."/>
            <person name="Ohashi A."/>
            <person name="Uchino Y."/>
            <person name="Yamazoe A."/>
            <person name="Kameyama K."/>
            <person name="Terauchi J."/>
            <person name="Ohkuma M."/>
            <person name="Kawasaki H."/>
            <person name="Sekiguchi Y."/>
        </authorList>
    </citation>
    <scope>NUCLEOTIDE SEQUENCE [LARGE SCALE GENOMIC DNA]</scope>
    <source>
        <strain evidence="2 4">JCM 10188</strain>
    </source>
</reference>
<evidence type="ECO:0000313" key="1">
    <source>
        <dbReference type="EMBL" id="EBA39355.1"/>
    </source>
</evidence>
<dbReference type="SUPFAM" id="SSF50494">
    <property type="entry name" value="Trypsin-like serine proteases"/>
    <property type="match status" value="1"/>
</dbReference>
<reference evidence="1 3" key="1">
    <citation type="submission" date="2007-01" db="EMBL/GenBank/DDBJ databases">
        <title>Draft genome sequence of Collinsella aerofaciens (ATCC 25986).</title>
        <authorList>
            <person name="Sudarsanam P."/>
            <person name="Ley R."/>
            <person name="Guruge J."/>
            <person name="Turnbaugh P.J."/>
            <person name="Mahowald M."/>
            <person name="Liep D."/>
            <person name="Gordon J."/>
        </authorList>
    </citation>
    <scope>NUCLEOTIDE SEQUENCE [LARGE SCALE GENOMIC DNA]</scope>
    <source>
        <strain evidence="1">ATCC 25986</strain>
        <strain evidence="3">ATCC 25986 / DSM 3979 / JCM 10188 / KCTC 3647 / NCTC 11838 / VPI 1003</strain>
    </source>
</reference>
<dbReference type="Gene3D" id="2.40.10.120">
    <property type="match status" value="1"/>
</dbReference>
<protein>
    <submittedName>
        <fullName evidence="2">Trypsin-like peptidase domain-containing protein</fullName>
    </submittedName>
</protein>
<sequence>MQLSEQLLHTTIRIEASLASGGCSVGTGFFFKFCDDGKTYVPAIVTNRHVVEGACEYRVIFSRSDENGNLLNINEQLTMRGSESDWIAHPDESVDLCVLPIGPALNGFIRAGKHLLTIPLSLELLPTDKQIQDMGCMDEVTMVGYPNGIWDEANNLPIVRRGITATPYRYDYQGQKEFLVDMACYPGSSGSPVFLYNEGTYLENDAVVMGKRLYLLGILRAVPIRTLLGDITVSTIAHVSVQDMLNLGIVIKSERLRDFDPIVRERLSVSGN</sequence>
<accession>A4EB38</accession>
<evidence type="ECO:0000313" key="3">
    <source>
        <dbReference type="Proteomes" id="UP000002979"/>
    </source>
</evidence>
<dbReference type="EMBL" id="AAVN02000006">
    <property type="protein sequence ID" value="EBA39355.1"/>
    <property type="molecule type" value="Genomic_DNA"/>
</dbReference>